<dbReference type="GO" id="GO:0046872">
    <property type="term" value="F:metal ion binding"/>
    <property type="evidence" value="ECO:0007669"/>
    <property type="project" value="InterPro"/>
</dbReference>
<evidence type="ECO:0000313" key="2">
    <source>
        <dbReference type="EMBL" id="MDA1358915.1"/>
    </source>
</evidence>
<dbReference type="EMBL" id="JAPZVP010000003">
    <property type="protein sequence ID" value="MDA1358915.1"/>
    <property type="molecule type" value="Genomic_DNA"/>
</dbReference>
<dbReference type="AlphaFoldDB" id="A0A9X3T2L8"/>
<sequence length="195" mass="20447">MTDATIDFTPVTDLVAGLLDGVDDARLADPTPCGHYTQAQLLNHLLGLCLAFTAAARGETGPHNDAPPGEPATALEPQWRGELQRRLATLADVWSAPSAWEGDALAGGVTLPASIMGLVALNEVAIHGWDLARATGQDYALDPGVVEALTAFTGQDAHDQSAREGIYGPVVTLPADAPRQDQLIALTGRDPAWRP</sequence>
<dbReference type="NCBIfam" id="TIGR03083">
    <property type="entry name" value="maleylpyruvate isomerase family mycothiol-dependent enzyme"/>
    <property type="match status" value="1"/>
</dbReference>
<dbReference type="InterPro" id="IPR034660">
    <property type="entry name" value="DinB/YfiT-like"/>
</dbReference>
<evidence type="ECO:0000313" key="3">
    <source>
        <dbReference type="Proteomes" id="UP001146067"/>
    </source>
</evidence>
<dbReference type="InterPro" id="IPR017517">
    <property type="entry name" value="Maleyloyr_isom"/>
</dbReference>
<reference evidence="2" key="1">
    <citation type="submission" date="2022-12" db="EMBL/GenBank/DDBJ databases">
        <title>Gycomyces niveus sp.nov.,a novel actinomycete isolated from soil in Shouguan.</title>
        <authorList>
            <person name="Yang X."/>
        </authorList>
    </citation>
    <scope>NUCLEOTIDE SEQUENCE</scope>
    <source>
        <strain evidence="2">NEAU-A15</strain>
    </source>
</reference>
<dbReference type="Proteomes" id="UP001146067">
    <property type="component" value="Unassembled WGS sequence"/>
</dbReference>
<gene>
    <name evidence="2" type="ORF">O1R50_04735</name>
</gene>
<keyword evidence="3" id="KW-1185">Reference proteome</keyword>
<name>A0A9X3T2L8_9ACTN</name>
<organism evidence="2 3">
    <name type="scientific">Glycomyces luteolus</name>
    <dbReference type="NCBI Taxonomy" id="2670330"/>
    <lineage>
        <taxon>Bacteria</taxon>
        <taxon>Bacillati</taxon>
        <taxon>Actinomycetota</taxon>
        <taxon>Actinomycetes</taxon>
        <taxon>Glycomycetales</taxon>
        <taxon>Glycomycetaceae</taxon>
        <taxon>Glycomyces</taxon>
    </lineage>
</organism>
<dbReference type="InterPro" id="IPR024344">
    <property type="entry name" value="MDMPI_metal-binding"/>
</dbReference>
<protein>
    <submittedName>
        <fullName evidence="2">TIGR03086 family metal-binding protein</fullName>
    </submittedName>
</protein>
<comment type="caution">
    <text evidence="2">The sequence shown here is derived from an EMBL/GenBank/DDBJ whole genome shotgun (WGS) entry which is preliminary data.</text>
</comment>
<dbReference type="SUPFAM" id="SSF109854">
    <property type="entry name" value="DinB/YfiT-like putative metalloenzymes"/>
    <property type="match status" value="1"/>
</dbReference>
<dbReference type="Gene3D" id="1.20.120.450">
    <property type="entry name" value="dinb family like domain"/>
    <property type="match status" value="1"/>
</dbReference>
<dbReference type="InterPro" id="IPR017520">
    <property type="entry name" value="CHP03086"/>
</dbReference>
<dbReference type="NCBIfam" id="TIGR03086">
    <property type="entry name" value="TIGR03086 family metal-binding protein"/>
    <property type="match status" value="1"/>
</dbReference>
<evidence type="ECO:0000259" key="1">
    <source>
        <dbReference type="Pfam" id="PF11716"/>
    </source>
</evidence>
<dbReference type="RefSeq" id="WP_270108736.1">
    <property type="nucleotide sequence ID" value="NZ_JAPZVP010000003.1"/>
</dbReference>
<proteinExistence type="predicted"/>
<accession>A0A9X3T2L8</accession>
<dbReference type="Pfam" id="PF11716">
    <property type="entry name" value="MDMPI_N"/>
    <property type="match status" value="1"/>
</dbReference>
<feature type="domain" description="Mycothiol-dependent maleylpyruvate isomerase metal-binding" evidence="1">
    <location>
        <begin position="11"/>
        <end position="132"/>
    </location>
</feature>